<protein>
    <submittedName>
        <fullName evidence="1">Uncharacterized protein</fullName>
    </submittedName>
</protein>
<dbReference type="AlphaFoldDB" id="A0A5J6HT22"/>
<gene>
    <name evidence="1" type="ORF">CP975_22435</name>
</gene>
<dbReference type="KEGG" id="salw:CP975_22435"/>
<evidence type="ECO:0000313" key="2">
    <source>
        <dbReference type="Proteomes" id="UP000326553"/>
    </source>
</evidence>
<dbReference type="OrthoDB" id="4320685at2"/>
<keyword evidence="2" id="KW-1185">Reference proteome</keyword>
<sequence>MATRILPAVGDIEAARVLSACTGRLPDAVSAWAVVLAFRVWSAFSGAGGGVVLSPCGRACTFDEDK</sequence>
<proteinExistence type="predicted"/>
<dbReference type="Proteomes" id="UP000326553">
    <property type="component" value="Chromosome"/>
</dbReference>
<name>A0A5J6HT22_STRAD</name>
<dbReference type="RefSeq" id="WP_055536338.1">
    <property type="nucleotide sequence ID" value="NZ_CP023695.1"/>
</dbReference>
<dbReference type="EMBL" id="CP023695">
    <property type="protein sequence ID" value="QEV19905.1"/>
    <property type="molecule type" value="Genomic_DNA"/>
</dbReference>
<organism evidence="1 2">
    <name type="scientific">Streptomyces alboniger</name>
    <dbReference type="NCBI Taxonomy" id="132473"/>
    <lineage>
        <taxon>Bacteria</taxon>
        <taxon>Bacillati</taxon>
        <taxon>Actinomycetota</taxon>
        <taxon>Actinomycetes</taxon>
        <taxon>Kitasatosporales</taxon>
        <taxon>Streptomycetaceae</taxon>
        <taxon>Streptomyces</taxon>
        <taxon>Streptomyces aurantiacus group</taxon>
    </lineage>
</organism>
<evidence type="ECO:0000313" key="1">
    <source>
        <dbReference type="EMBL" id="QEV19905.1"/>
    </source>
</evidence>
<accession>A0A5J6HT22</accession>
<reference evidence="1 2" key="1">
    <citation type="submission" date="2017-09" db="EMBL/GenBank/DDBJ databases">
        <authorList>
            <person name="Lee N."/>
            <person name="Cho B.-K."/>
        </authorList>
    </citation>
    <scope>NUCLEOTIDE SEQUENCE [LARGE SCALE GENOMIC DNA]</scope>
    <source>
        <strain evidence="1 2">ATCC 12461</strain>
    </source>
</reference>